<evidence type="ECO:0000256" key="2">
    <source>
        <dbReference type="ARBA" id="ARBA00022692"/>
    </source>
</evidence>
<dbReference type="EMBL" id="JAVHNQ010000010">
    <property type="protein sequence ID" value="KAK6337832.1"/>
    <property type="molecule type" value="Genomic_DNA"/>
</dbReference>
<dbReference type="Pfam" id="PF20684">
    <property type="entry name" value="Fung_rhodopsin"/>
    <property type="match status" value="1"/>
</dbReference>
<keyword evidence="3 6" id="KW-1133">Transmembrane helix</keyword>
<gene>
    <name evidence="8" type="ORF">TWF696_001311</name>
</gene>
<feature type="transmembrane region" description="Helical" evidence="6">
    <location>
        <begin position="138"/>
        <end position="159"/>
    </location>
</feature>
<comment type="similarity">
    <text evidence="5">Belongs to the SAT4 family.</text>
</comment>
<keyword evidence="2 6" id="KW-0812">Transmembrane</keyword>
<evidence type="ECO:0000313" key="8">
    <source>
        <dbReference type="EMBL" id="KAK6337832.1"/>
    </source>
</evidence>
<dbReference type="PANTHER" id="PTHR33048:SF162">
    <property type="entry name" value="SATRATOXIN BIOSYNTHESIS SC1 CLUSTER PROTEIN 4"/>
    <property type="match status" value="1"/>
</dbReference>
<feature type="transmembrane region" description="Helical" evidence="6">
    <location>
        <begin position="52"/>
        <end position="71"/>
    </location>
</feature>
<evidence type="ECO:0000256" key="5">
    <source>
        <dbReference type="ARBA" id="ARBA00038359"/>
    </source>
</evidence>
<proteinExistence type="inferred from homology"/>
<dbReference type="InterPro" id="IPR052337">
    <property type="entry name" value="SAT4-like"/>
</dbReference>
<evidence type="ECO:0000256" key="1">
    <source>
        <dbReference type="ARBA" id="ARBA00004141"/>
    </source>
</evidence>
<dbReference type="GO" id="GO:0016020">
    <property type="term" value="C:membrane"/>
    <property type="evidence" value="ECO:0007669"/>
    <property type="project" value="UniProtKB-SubCell"/>
</dbReference>
<feature type="transmembrane region" description="Helical" evidence="6">
    <location>
        <begin position="222"/>
        <end position="242"/>
    </location>
</feature>
<sequence length="384" mass="42465">MGFGAASAPALPIASYYVIYWVPAAVAFCFFIVRLAVKLVGHGTPGLQLDDVFVTFAALAVAAMSIIHTFMTPISVRLGLLLFGLEQPWETFMEDTQEYLKLQFVTITLFWNVLWAVKFSLLIFIWRLTDGLPKMRKWWWGILAFNVIMWISAILSQYLNCRPLSTAFNIGPQACETLHPGTSARALLYAMIADIATDISIMALPLCLLYGLKINRKQKMGLVLIFSLGVLCIIFAIVRGVGSIVDEAIIPIWLLVWTQSEACVALIVACLPSLRTLLLNRAAAANSPPQSLGYRYGSRKFALSESSYSNGSRANQVQMDDVSDASHVTRIEASHLKQPQVSGMYVEGNESTEEMLRTRGNNGVAVHTNISITTERAQQAKESF</sequence>
<feature type="domain" description="Rhodopsin" evidence="7">
    <location>
        <begin position="34"/>
        <end position="278"/>
    </location>
</feature>
<feature type="transmembrane region" description="Helical" evidence="6">
    <location>
        <begin position="18"/>
        <end position="40"/>
    </location>
</feature>
<evidence type="ECO:0000256" key="3">
    <source>
        <dbReference type="ARBA" id="ARBA00022989"/>
    </source>
</evidence>
<keyword evidence="9" id="KW-1185">Reference proteome</keyword>
<evidence type="ECO:0000256" key="6">
    <source>
        <dbReference type="SAM" id="Phobius"/>
    </source>
</evidence>
<feature type="transmembrane region" description="Helical" evidence="6">
    <location>
        <begin position="186"/>
        <end position="210"/>
    </location>
</feature>
<dbReference type="Proteomes" id="UP001375240">
    <property type="component" value="Unassembled WGS sequence"/>
</dbReference>
<comment type="caution">
    <text evidence="8">The sequence shown here is derived from an EMBL/GenBank/DDBJ whole genome shotgun (WGS) entry which is preliminary data.</text>
</comment>
<feature type="transmembrane region" description="Helical" evidence="6">
    <location>
        <begin position="102"/>
        <end position="126"/>
    </location>
</feature>
<evidence type="ECO:0000313" key="9">
    <source>
        <dbReference type="Proteomes" id="UP001375240"/>
    </source>
</evidence>
<comment type="subcellular location">
    <subcellularLocation>
        <location evidence="1">Membrane</location>
        <topology evidence="1">Multi-pass membrane protein</topology>
    </subcellularLocation>
</comment>
<evidence type="ECO:0000256" key="4">
    <source>
        <dbReference type="ARBA" id="ARBA00023136"/>
    </source>
</evidence>
<dbReference type="AlphaFoldDB" id="A0AAV9U9Z2"/>
<reference evidence="8 9" key="1">
    <citation type="submission" date="2019-10" db="EMBL/GenBank/DDBJ databases">
        <authorList>
            <person name="Palmer J.M."/>
        </authorList>
    </citation>
    <scope>NUCLEOTIDE SEQUENCE [LARGE SCALE GENOMIC DNA]</scope>
    <source>
        <strain evidence="8 9">TWF696</strain>
    </source>
</reference>
<organism evidence="8 9">
    <name type="scientific">Orbilia brochopaga</name>
    <dbReference type="NCBI Taxonomy" id="3140254"/>
    <lineage>
        <taxon>Eukaryota</taxon>
        <taxon>Fungi</taxon>
        <taxon>Dikarya</taxon>
        <taxon>Ascomycota</taxon>
        <taxon>Pezizomycotina</taxon>
        <taxon>Orbiliomycetes</taxon>
        <taxon>Orbiliales</taxon>
        <taxon>Orbiliaceae</taxon>
        <taxon>Orbilia</taxon>
    </lineage>
</organism>
<name>A0AAV9U9Z2_9PEZI</name>
<keyword evidence="4 6" id="KW-0472">Membrane</keyword>
<dbReference type="PANTHER" id="PTHR33048">
    <property type="entry name" value="PTH11-LIKE INTEGRAL MEMBRANE PROTEIN (AFU_ORTHOLOGUE AFUA_5G11245)"/>
    <property type="match status" value="1"/>
</dbReference>
<feature type="transmembrane region" description="Helical" evidence="6">
    <location>
        <begin position="248"/>
        <end position="271"/>
    </location>
</feature>
<accession>A0AAV9U9Z2</accession>
<dbReference type="InterPro" id="IPR049326">
    <property type="entry name" value="Rhodopsin_dom_fungi"/>
</dbReference>
<evidence type="ECO:0000259" key="7">
    <source>
        <dbReference type="Pfam" id="PF20684"/>
    </source>
</evidence>
<protein>
    <recommendedName>
        <fullName evidence="7">Rhodopsin domain-containing protein</fullName>
    </recommendedName>
</protein>